<dbReference type="PROSITE" id="PS50878">
    <property type="entry name" value="RT_POL"/>
    <property type="match status" value="1"/>
</dbReference>
<dbReference type="PANTHER" id="PTHR47027">
    <property type="entry name" value="REVERSE TRANSCRIPTASE DOMAIN-CONTAINING PROTEIN"/>
    <property type="match status" value="1"/>
</dbReference>
<keyword evidence="3" id="KW-1185">Reference proteome</keyword>
<organism evidence="2 3">
    <name type="scientific">Batillaria attramentaria</name>
    <dbReference type="NCBI Taxonomy" id="370345"/>
    <lineage>
        <taxon>Eukaryota</taxon>
        <taxon>Metazoa</taxon>
        <taxon>Spiralia</taxon>
        <taxon>Lophotrochozoa</taxon>
        <taxon>Mollusca</taxon>
        <taxon>Gastropoda</taxon>
        <taxon>Caenogastropoda</taxon>
        <taxon>Sorbeoconcha</taxon>
        <taxon>Cerithioidea</taxon>
        <taxon>Batillariidae</taxon>
        <taxon>Batillaria</taxon>
    </lineage>
</organism>
<dbReference type="AlphaFoldDB" id="A0ABD0KCB8"/>
<name>A0ABD0KCB8_9CAEN</name>
<evidence type="ECO:0000313" key="2">
    <source>
        <dbReference type="EMBL" id="KAK7484794.1"/>
    </source>
</evidence>
<protein>
    <recommendedName>
        <fullName evidence="1">Reverse transcriptase domain-containing protein</fullName>
    </recommendedName>
</protein>
<reference evidence="2 3" key="1">
    <citation type="journal article" date="2023" name="Sci. Data">
        <title>Genome assembly of the Korean intertidal mud-creeper Batillaria attramentaria.</title>
        <authorList>
            <person name="Patra A.K."/>
            <person name="Ho P.T."/>
            <person name="Jun S."/>
            <person name="Lee S.J."/>
            <person name="Kim Y."/>
            <person name="Won Y.J."/>
        </authorList>
    </citation>
    <scope>NUCLEOTIDE SEQUENCE [LARGE SCALE GENOMIC DNA]</scope>
    <source>
        <strain evidence="2">Wonlab-2016</strain>
    </source>
</reference>
<dbReference type="SUPFAM" id="SSF56672">
    <property type="entry name" value="DNA/RNA polymerases"/>
    <property type="match status" value="1"/>
</dbReference>
<proteinExistence type="predicted"/>
<dbReference type="EMBL" id="JACVVK020000204">
    <property type="protein sequence ID" value="KAK7484794.1"/>
    <property type="molecule type" value="Genomic_DNA"/>
</dbReference>
<dbReference type="InterPro" id="IPR000477">
    <property type="entry name" value="RT_dom"/>
</dbReference>
<dbReference type="PANTHER" id="PTHR47027:SF20">
    <property type="entry name" value="REVERSE TRANSCRIPTASE-LIKE PROTEIN WITH RNA-DIRECTED DNA POLYMERASE DOMAIN"/>
    <property type="match status" value="1"/>
</dbReference>
<gene>
    <name evidence="2" type="ORF">BaRGS_00023968</name>
</gene>
<dbReference type="InterPro" id="IPR043502">
    <property type="entry name" value="DNA/RNA_pol_sf"/>
</dbReference>
<feature type="domain" description="Reverse transcriptase" evidence="1">
    <location>
        <begin position="1"/>
        <end position="138"/>
    </location>
</feature>
<feature type="non-terminal residue" evidence="2">
    <location>
        <position position="184"/>
    </location>
</feature>
<accession>A0ABD0KCB8</accession>
<dbReference type="Pfam" id="PF00078">
    <property type="entry name" value="RVT_1"/>
    <property type="match status" value="1"/>
</dbReference>
<evidence type="ECO:0000259" key="1">
    <source>
        <dbReference type="PROSITE" id="PS50878"/>
    </source>
</evidence>
<comment type="caution">
    <text evidence="2">The sequence shown here is derived from an EMBL/GenBank/DDBJ whole genome shotgun (WGS) entry which is preliminary data.</text>
</comment>
<sequence length="184" mass="20943">MCMCQIRFPVFRFFDCPRGVRQRCSASPVTFSLLINEVANCVNENGNHGIQLLPGFQELFSLLFVDDVSLMSATPVRLQNQISNLERASKNLGLQVSLEKTKVMVFRKGEHLSAKEKWYIGSTQIEVVNSYRYLGFTLSAKLSFTNALLDYAKKWKDKVAQLLQTMFKLGNINPSIFFKLCDAQ</sequence>
<dbReference type="Proteomes" id="UP001519460">
    <property type="component" value="Unassembled WGS sequence"/>
</dbReference>
<evidence type="ECO:0000313" key="3">
    <source>
        <dbReference type="Proteomes" id="UP001519460"/>
    </source>
</evidence>